<evidence type="ECO:0000259" key="4">
    <source>
        <dbReference type="Pfam" id="PF19290"/>
    </source>
</evidence>
<dbReference type="InterPro" id="IPR035068">
    <property type="entry name" value="TldD/PmbA_N"/>
</dbReference>
<feature type="domain" description="Metalloprotease TldD/E N-terminal" evidence="2">
    <location>
        <begin position="28"/>
        <end position="92"/>
    </location>
</feature>
<dbReference type="PANTHER" id="PTHR43421">
    <property type="entry name" value="METALLOPROTEASE PMBA"/>
    <property type="match status" value="1"/>
</dbReference>
<dbReference type="RefSeq" id="WP_095062525.1">
    <property type="nucleotide sequence ID" value="NZ_FXUV02000021.1"/>
</dbReference>
<dbReference type="InterPro" id="IPR047657">
    <property type="entry name" value="PmbA"/>
</dbReference>
<dbReference type="Pfam" id="PF01523">
    <property type="entry name" value="PmbA_TldD_1st"/>
    <property type="match status" value="1"/>
</dbReference>
<dbReference type="AlphaFoldDB" id="A0A238HGH4"/>
<dbReference type="SUPFAM" id="SSF111283">
    <property type="entry name" value="Putative modulator of DNA gyrase, PmbA/TldD"/>
    <property type="match status" value="1"/>
</dbReference>
<evidence type="ECO:0000259" key="3">
    <source>
        <dbReference type="Pfam" id="PF19289"/>
    </source>
</evidence>
<dbReference type="PANTHER" id="PTHR43421:SF1">
    <property type="entry name" value="METALLOPROTEASE PMBA"/>
    <property type="match status" value="1"/>
</dbReference>
<evidence type="ECO:0000313" key="6">
    <source>
        <dbReference type="EMBL" id="SNB67373.1"/>
    </source>
</evidence>
<dbReference type="Pfam" id="PF19289">
    <property type="entry name" value="PmbA_TldD_3rd"/>
    <property type="match status" value="1"/>
</dbReference>
<dbReference type="GO" id="GO:0008237">
    <property type="term" value="F:metallopeptidase activity"/>
    <property type="evidence" value="ECO:0007669"/>
    <property type="project" value="InterPro"/>
</dbReference>
<gene>
    <name evidence="5" type="ORF">KEBURONENSIS_00168</name>
</gene>
<dbReference type="InterPro" id="IPR045570">
    <property type="entry name" value="Metalloprtase-TldD/E_cen_dom"/>
</dbReference>
<dbReference type="EMBL" id="FXUV01000019">
    <property type="protein sequence ID" value="SMQ12286.1"/>
    <property type="molecule type" value="Genomic_DNA"/>
</dbReference>
<name>A0A238HGH4_9NEIS</name>
<proteinExistence type="inferred from homology"/>
<keyword evidence="7" id="KW-1185">Reference proteome</keyword>
<feature type="domain" description="Metalloprotease TldD/E C-terminal" evidence="3">
    <location>
        <begin position="233"/>
        <end position="441"/>
    </location>
</feature>
<evidence type="ECO:0000313" key="7">
    <source>
        <dbReference type="Proteomes" id="UP000215450"/>
    </source>
</evidence>
<dbReference type="GO" id="GO:0005829">
    <property type="term" value="C:cytosol"/>
    <property type="evidence" value="ECO:0007669"/>
    <property type="project" value="TreeGrafter"/>
</dbReference>
<dbReference type="EMBL" id="FXUV02000021">
    <property type="protein sequence ID" value="SNB67373.1"/>
    <property type="molecule type" value="Genomic_DNA"/>
</dbReference>
<sequence>MFQHTAQELSQVAEQALALAKQKGATSAEVDVSESIGQSVQVRWRDIEQIEHQQDKSLDVTVYVGHSKGRASTADLSPQALAATVQAACDIARYTAEDPFSGLADPDLMAKHIGDLDRYHEWDLSSETAVELAKRCEDIALSADKRITNSEGAGVSTGHFQFVYANSHGFNQHQRGTRHSISCSVVASDDNGMERDYWYDLSCDATALDTPEQIGKMAAQRTLSRLDSRSLKTGNYPVMFDTTISGSLIGHIIGGLSGGALYRESSFLLNSLGTQILPDNISIREEPHIARSLGSAYFDSEGVATKPRFVIESGIVQGYFLDSYAARKLNLQSTGNAGGSHNLYLTATVPTQADLLQQMGTGLLVTELMGQGVNMLTGDYSRGAAGFWVENGKIAYPVSGITIAGSLKEMLRGIVGTADDSLKRSSSKIGSILISDMTVAGG</sequence>
<dbReference type="Gene3D" id="3.30.2290.10">
    <property type="entry name" value="PmbA/TldD superfamily"/>
    <property type="match status" value="1"/>
</dbReference>
<evidence type="ECO:0000256" key="1">
    <source>
        <dbReference type="ARBA" id="ARBA00005836"/>
    </source>
</evidence>
<dbReference type="STRING" id="1522312.GCA_900177895_00952"/>
<dbReference type="NCBIfam" id="NF008268">
    <property type="entry name" value="PRK11040.1"/>
    <property type="match status" value="1"/>
</dbReference>
<protein>
    <submittedName>
        <fullName evidence="5">Peptidase PmbA</fullName>
    </submittedName>
</protein>
<dbReference type="InterPro" id="IPR036059">
    <property type="entry name" value="TldD/PmbA_sf"/>
</dbReference>
<dbReference type="Proteomes" id="UP000215450">
    <property type="component" value="Unassembled WGS sequence"/>
</dbReference>
<reference evidence="6 7" key="2">
    <citation type="submission" date="2017-06" db="EMBL/GenBank/DDBJ databases">
        <authorList>
            <person name="Kim H.J."/>
            <person name="Triplett B.A."/>
        </authorList>
    </citation>
    <scope>NUCLEOTIDE SEQUENCE [LARGE SCALE GENOMIC DNA]</scope>
    <source>
        <strain evidence="6">Kingella_eburonensis</strain>
    </source>
</reference>
<accession>A0A238HGH4</accession>
<organism evidence="5">
    <name type="scientific">Kingella negevensis</name>
    <dbReference type="NCBI Taxonomy" id="1522312"/>
    <lineage>
        <taxon>Bacteria</taxon>
        <taxon>Pseudomonadati</taxon>
        <taxon>Pseudomonadota</taxon>
        <taxon>Betaproteobacteria</taxon>
        <taxon>Neisseriales</taxon>
        <taxon>Neisseriaceae</taxon>
        <taxon>Kingella</taxon>
    </lineage>
</organism>
<dbReference type="Pfam" id="PF19290">
    <property type="entry name" value="PmbA_TldD_2nd"/>
    <property type="match status" value="1"/>
</dbReference>
<evidence type="ECO:0000313" key="5">
    <source>
        <dbReference type="EMBL" id="SMQ12286.1"/>
    </source>
</evidence>
<dbReference type="OrthoDB" id="9803618at2"/>
<dbReference type="InterPro" id="IPR045569">
    <property type="entry name" value="Metalloprtase-TldD/E_C"/>
</dbReference>
<reference evidence="5" key="1">
    <citation type="submission" date="2017-05" db="EMBL/GenBank/DDBJ databases">
        <authorList>
            <person name="Song R."/>
            <person name="Chenine A.L."/>
            <person name="Ruprecht R.M."/>
        </authorList>
    </citation>
    <scope>NUCLEOTIDE SEQUENCE</scope>
    <source>
        <strain evidence="5">Kingella_eburonensis</strain>
    </source>
</reference>
<comment type="similarity">
    <text evidence="1">Belongs to the peptidase U62 family.</text>
</comment>
<evidence type="ECO:0000259" key="2">
    <source>
        <dbReference type="Pfam" id="PF01523"/>
    </source>
</evidence>
<dbReference type="InterPro" id="IPR002510">
    <property type="entry name" value="Metalloprtase-TldD/E_N"/>
</dbReference>
<feature type="domain" description="Metalloprotease TldD/E central" evidence="4">
    <location>
        <begin position="119"/>
        <end position="226"/>
    </location>
</feature>
<dbReference type="GO" id="GO:0006508">
    <property type="term" value="P:proteolysis"/>
    <property type="evidence" value="ECO:0007669"/>
    <property type="project" value="InterPro"/>
</dbReference>